<dbReference type="InterPro" id="IPR011320">
    <property type="entry name" value="RNase_H1_N"/>
</dbReference>
<reference evidence="2 3" key="1">
    <citation type="submission" date="2013-11" db="EMBL/GenBank/DDBJ databases">
        <title>The Genome Sequence of Phytophthora parasitica P1569.</title>
        <authorList>
            <consortium name="The Broad Institute Genomics Platform"/>
            <person name="Russ C."/>
            <person name="Tyler B."/>
            <person name="Panabieres F."/>
            <person name="Shan W."/>
            <person name="Tripathy S."/>
            <person name="Grunwald N."/>
            <person name="Machado M."/>
            <person name="Johnson C.S."/>
            <person name="Arredondo F."/>
            <person name="Hong C."/>
            <person name="Coffey M."/>
            <person name="Young S.K."/>
            <person name="Zeng Q."/>
            <person name="Gargeya S."/>
            <person name="Fitzgerald M."/>
            <person name="Abouelleil A."/>
            <person name="Alvarado L."/>
            <person name="Chapman S.B."/>
            <person name="Gainer-Dewar J."/>
            <person name="Goldberg J."/>
            <person name="Griggs A."/>
            <person name="Gujja S."/>
            <person name="Hansen M."/>
            <person name="Howarth C."/>
            <person name="Imamovic A."/>
            <person name="Ireland A."/>
            <person name="Larimer J."/>
            <person name="McCowan C."/>
            <person name="Murphy C."/>
            <person name="Pearson M."/>
            <person name="Poon T.W."/>
            <person name="Priest M."/>
            <person name="Roberts A."/>
            <person name="Saif S."/>
            <person name="Shea T."/>
            <person name="Sykes S."/>
            <person name="Wortman J."/>
            <person name="Nusbaum C."/>
            <person name="Birren B."/>
        </authorList>
    </citation>
    <scope>NUCLEOTIDE SEQUENCE [LARGE SCALE GENOMIC DNA]</scope>
    <source>
        <strain evidence="2 3">P1569</strain>
    </source>
</reference>
<dbReference type="EMBL" id="ANIZ01003637">
    <property type="protein sequence ID" value="ETI32471.1"/>
    <property type="molecule type" value="Genomic_DNA"/>
</dbReference>
<sequence>MREHVYFYDVTGGRCSAILMSWDRVVDATVGYPDAKFGKFSTLEETEKFTREQDVEVHSNEALQETLKYFGNSQKKFSSCEKAVKFLDRHDRRKMPFEEESEPEDVEVVEITDDIVVEETIDESCSLLAT</sequence>
<dbReference type="OrthoDB" id="245563at2759"/>
<dbReference type="InterPro" id="IPR037056">
    <property type="entry name" value="RNase_H1_N_sf"/>
</dbReference>
<evidence type="ECO:0000313" key="3">
    <source>
        <dbReference type="Proteomes" id="UP000018721"/>
    </source>
</evidence>
<evidence type="ECO:0000259" key="1">
    <source>
        <dbReference type="Pfam" id="PF01693"/>
    </source>
</evidence>
<organism evidence="2 3">
    <name type="scientific">Phytophthora nicotianae P1569</name>
    <dbReference type="NCBI Taxonomy" id="1317065"/>
    <lineage>
        <taxon>Eukaryota</taxon>
        <taxon>Sar</taxon>
        <taxon>Stramenopiles</taxon>
        <taxon>Oomycota</taxon>
        <taxon>Peronosporomycetes</taxon>
        <taxon>Peronosporales</taxon>
        <taxon>Peronosporaceae</taxon>
        <taxon>Phytophthora</taxon>
    </lineage>
</organism>
<dbReference type="Gene3D" id="3.40.970.10">
    <property type="entry name" value="Ribonuclease H1, N-terminal domain"/>
    <property type="match status" value="1"/>
</dbReference>
<dbReference type="InterPro" id="IPR009027">
    <property type="entry name" value="Ribosomal_bL9/RNase_H1_N"/>
</dbReference>
<proteinExistence type="predicted"/>
<protein>
    <recommendedName>
        <fullName evidence="1">Ribonuclease H1 N-terminal domain-containing protein</fullName>
    </recommendedName>
</protein>
<accession>V9E0L4</accession>
<dbReference type="SUPFAM" id="SSF55658">
    <property type="entry name" value="L9 N-domain-like"/>
    <property type="match status" value="1"/>
</dbReference>
<dbReference type="Pfam" id="PF01693">
    <property type="entry name" value="Cauli_VI"/>
    <property type="match status" value="1"/>
</dbReference>
<feature type="domain" description="Ribonuclease H1 N-terminal" evidence="1">
    <location>
        <begin position="7"/>
        <end position="49"/>
    </location>
</feature>
<name>V9E0L4_PHYNI</name>
<dbReference type="Proteomes" id="UP000018721">
    <property type="component" value="Unassembled WGS sequence"/>
</dbReference>
<keyword evidence="3" id="KW-1185">Reference proteome</keyword>
<evidence type="ECO:0000313" key="2">
    <source>
        <dbReference type="EMBL" id="ETI32471.1"/>
    </source>
</evidence>
<dbReference type="HOGENOM" id="CLU_1942254_0_0_1"/>
<comment type="caution">
    <text evidence="2">The sequence shown here is derived from an EMBL/GenBank/DDBJ whole genome shotgun (WGS) entry which is preliminary data.</text>
</comment>
<dbReference type="AlphaFoldDB" id="V9E0L4"/>
<gene>
    <name evidence="2" type="ORF">F443_20735</name>
</gene>